<dbReference type="EMBL" id="CAJNIZ010026102">
    <property type="protein sequence ID" value="CAE7489174.1"/>
    <property type="molecule type" value="Genomic_DNA"/>
</dbReference>
<keyword evidence="1" id="KW-0472">Membrane</keyword>
<evidence type="ECO:0000256" key="1">
    <source>
        <dbReference type="SAM" id="Phobius"/>
    </source>
</evidence>
<proteinExistence type="predicted"/>
<keyword evidence="3" id="KW-1185">Reference proteome</keyword>
<organism evidence="2 3">
    <name type="scientific">Symbiodinium pilosum</name>
    <name type="common">Dinoflagellate</name>
    <dbReference type="NCBI Taxonomy" id="2952"/>
    <lineage>
        <taxon>Eukaryota</taxon>
        <taxon>Sar</taxon>
        <taxon>Alveolata</taxon>
        <taxon>Dinophyceae</taxon>
        <taxon>Suessiales</taxon>
        <taxon>Symbiodiniaceae</taxon>
        <taxon>Symbiodinium</taxon>
    </lineage>
</organism>
<dbReference type="OrthoDB" id="441032at2759"/>
<gene>
    <name evidence="2" type="ORF">SPIL2461_LOCUS12591</name>
</gene>
<comment type="caution">
    <text evidence="2">The sequence shown here is derived from an EMBL/GenBank/DDBJ whole genome shotgun (WGS) entry which is preliminary data.</text>
</comment>
<name>A0A812SNM6_SYMPI</name>
<sequence length="803" mass="89660">MAWTAQGFKRLFQRKAADFKTHGELSEVVEEVVEESELFDRAAWPPPPPYLQVEDVNETEAAQHLLEPLEAEEDLEEKPSTRADGFTRERQFWRWTGALGWSLNLILLCWALFLRKAGLVNQGQAEEGLDVEPAQSLKMDTTTYADLVASQLQEERYVSESNNALGTILAGLGSKLESLRSGAERLMKPTDEALPRYDDVMLSRLISDLQAGIEDQLEILGNKDAEVLEKLQQKPEILRQLADEPVPSPERPNNGLLPEELPQFVEQSLVPIVIILGSSFLVAVLSRQFLRVVTEWRRSREETKAERMRKIQKRRFQAFTGVFNGALENLATGQFTEAAKSFDQVANFANRWASEPTWEELVRAEIAAFWERWGPQAYRLEANIGDWTGVPQSSTSEQFKWVADRWFTSAQSVVKDFAFDAVKAWGEEASRAASAARRAARLRSKAPPDRGRGLVIRIFGRWPAPEDWVNIANLPLAGDWREQALRLLLPSAKDVQDPSVASTPRVSELRWPLLVLSLNFVFVASSHFHKHVRKADVAQTHSGHHRSQLRRSADSIEEALSMDEEVIRVHRDKLQQQQEEFAKKEANTAPSLAFTLRERHAADQEESQSDRYGGMAMEAVAAVQSPISAKLTKEELEKLLAQLSPVCHKQFQAMLQGHGKARDLHHFGNSSQNAAETCSTLGGALCENHARILQTNVVADGRKMVAKSMVDGNSCLPRKCIQDSDLRLLAGMLQRKAVEALGPASVGQQPVEVLLDVDCTSSGGSSYSATREWSMERAGPARSSSVQTALSSSMAVLLAWQLF</sequence>
<protein>
    <submittedName>
        <fullName evidence="2">Uncharacterized protein</fullName>
    </submittedName>
</protein>
<accession>A0A812SNM6</accession>
<evidence type="ECO:0000313" key="2">
    <source>
        <dbReference type="EMBL" id="CAE7489174.1"/>
    </source>
</evidence>
<dbReference type="Proteomes" id="UP000649617">
    <property type="component" value="Unassembled WGS sequence"/>
</dbReference>
<evidence type="ECO:0000313" key="3">
    <source>
        <dbReference type="Proteomes" id="UP000649617"/>
    </source>
</evidence>
<keyword evidence="1" id="KW-0812">Transmembrane</keyword>
<feature type="transmembrane region" description="Helical" evidence="1">
    <location>
        <begin position="92"/>
        <end position="113"/>
    </location>
</feature>
<keyword evidence="1" id="KW-1133">Transmembrane helix</keyword>
<reference evidence="2" key="1">
    <citation type="submission" date="2021-02" db="EMBL/GenBank/DDBJ databases">
        <authorList>
            <person name="Dougan E. K."/>
            <person name="Rhodes N."/>
            <person name="Thang M."/>
            <person name="Chan C."/>
        </authorList>
    </citation>
    <scope>NUCLEOTIDE SEQUENCE</scope>
</reference>
<dbReference type="AlphaFoldDB" id="A0A812SNM6"/>